<comment type="caution">
    <text evidence="1">The sequence shown here is derived from an EMBL/GenBank/DDBJ whole genome shotgun (WGS) entry which is preliminary data.</text>
</comment>
<protein>
    <submittedName>
        <fullName evidence="1">Uncharacterized protein</fullName>
    </submittedName>
</protein>
<organism evidence="1 2">
    <name type="scientific">Paenibacillus paeoniae</name>
    <dbReference type="NCBI Taxonomy" id="2292705"/>
    <lineage>
        <taxon>Bacteria</taxon>
        <taxon>Bacillati</taxon>
        <taxon>Bacillota</taxon>
        <taxon>Bacilli</taxon>
        <taxon>Bacillales</taxon>
        <taxon>Paenibacillaceae</taxon>
        <taxon>Paenibacillus</taxon>
    </lineage>
</organism>
<reference evidence="1 2" key="1">
    <citation type="submission" date="2018-08" db="EMBL/GenBank/DDBJ databases">
        <title>Paenibacillus sp. M4BSY-1, whole genome shotgun sequence.</title>
        <authorList>
            <person name="Tuo L."/>
        </authorList>
    </citation>
    <scope>NUCLEOTIDE SEQUENCE [LARGE SCALE GENOMIC DNA]</scope>
    <source>
        <strain evidence="1 2">M4BSY-1</strain>
    </source>
</reference>
<accession>A0A371PIK8</accession>
<gene>
    <name evidence="1" type="ORF">DX130_03075</name>
</gene>
<proteinExistence type="predicted"/>
<dbReference type="EMBL" id="QUBQ01000001">
    <property type="protein sequence ID" value="REK76062.1"/>
    <property type="molecule type" value="Genomic_DNA"/>
</dbReference>
<name>A0A371PIK8_9BACL</name>
<evidence type="ECO:0000313" key="2">
    <source>
        <dbReference type="Proteomes" id="UP000261905"/>
    </source>
</evidence>
<dbReference type="AlphaFoldDB" id="A0A371PIK8"/>
<sequence>MILRNSFAFTISEEMMKRINHWDQCKAVDVSGAKFAFTFIPSGLGTYIIVKCNVCKRELHISDDLE</sequence>
<dbReference type="Proteomes" id="UP000261905">
    <property type="component" value="Unassembled WGS sequence"/>
</dbReference>
<evidence type="ECO:0000313" key="1">
    <source>
        <dbReference type="EMBL" id="REK76062.1"/>
    </source>
</evidence>
<keyword evidence="2" id="KW-1185">Reference proteome</keyword>